<evidence type="ECO:0000259" key="5">
    <source>
        <dbReference type="PROSITE" id="PS50968"/>
    </source>
</evidence>
<dbReference type="PANTHER" id="PTHR11715">
    <property type="entry name" value="GLYCINE CLEAVAGE SYSTEM H PROTEIN"/>
    <property type="match status" value="1"/>
</dbReference>
<dbReference type="GO" id="GO:0009249">
    <property type="term" value="P:protein lipoylation"/>
    <property type="evidence" value="ECO:0007669"/>
    <property type="project" value="TreeGrafter"/>
</dbReference>
<dbReference type="InterPro" id="IPR017453">
    <property type="entry name" value="GCV_H_sub"/>
</dbReference>
<dbReference type="NCBIfam" id="NF002270">
    <property type="entry name" value="PRK01202.1"/>
    <property type="match status" value="1"/>
</dbReference>
<comment type="subunit">
    <text evidence="3">The glycine cleavage system is composed of four proteins: P, T, L and H.</text>
</comment>
<dbReference type="GO" id="GO:0005829">
    <property type="term" value="C:cytosol"/>
    <property type="evidence" value="ECO:0007669"/>
    <property type="project" value="TreeGrafter"/>
</dbReference>
<gene>
    <name evidence="6" type="primary">gcvH_2</name>
    <name evidence="3" type="synonym">gcvH</name>
    <name evidence="6" type="ORF">Cba03nite_32790</name>
</gene>
<dbReference type="InterPro" id="IPR033753">
    <property type="entry name" value="GCV_H/Fam206"/>
</dbReference>
<dbReference type="Gene3D" id="2.40.50.100">
    <property type="match status" value="1"/>
</dbReference>
<dbReference type="RefSeq" id="WP_203746648.1">
    <property type="nucleotide sequence ID" value="NZ_BONF01000017.1"/>
</dbReference>
<keyword evidence="7" id="KW-1185">Reference proteome</keyword>
<dbReference type="AlphaFoldDB" id="A0A8J3JN11"/>
<accession>A0A8J3JN11</accession>
<protein>
    <recommendedName>
        <fullName evidence="3">Glycine cleavage system H protein</fullName>
    </recommendedName>
</protein>
<dbReference type="HAMAP" id="MF_00272">
    <property type="entry name" value="GcvH"/>
    <property type="match status" value="1"/>
</dbReference>
<reference evidence="6 7" key="1">
    <citation type="submission" date="2021-01" db="EMBL/GenBank/DDBJ databases">
        <title>Whole genome shotgun sequence of Catellatospora bangladeshensis NBRC 107357.</title>
        <authorList>
            <person name="Komaki H."/>
            <person name="Tamura T."/>
        </authorList>
    </citation>
    <scope>NUCLEOTIDE SEQUENCE [LARGE SCALE GENOMIC DNA]</scope>
    <source>
        <strain evidence="6 7">NBRC 107357</strain>
    </source>
</reference>
<dbReference type="Proteomes" id="UP000601223">
    <property type="component" value="Unassembled WGS sequence"/>
</dbReference>
<evidence type="ECO:0000313" key="7">
    <source>
        <dbReference type="Proteomes" id="UP000601223"/>
    </source>
</evidence>
<feature type="modified residue" description="N6-lipoyllysine" evidence="3 4">
    <location>
        <position position="63"/>
    </location>
</feature>
<comment type="cofactor">
    <cofactor evidence="3">
        <name>(R)-lipoate</name>
        <dbReference type="ChEBI" id="CHEBI:83088"/>
    </cofactor>
    <text evidence="3">Binds 1 lipoyl cofactor covalently.</text>
</comment>
<dbReference type="GO" id="GO:0019464">
    <property type="term" value="P:glycine decarboxylation via glycine cleavage system"/>
    <property type="evidence" value="ECO:0007669"/>
    <property type="project" value="UniProtKB-UniRule"/>
</dbReference>
<dbReference type="InterPro" id="IPR003016">
    <property type="entry name" value="2-oxoA_DH_lipoyl-BS"/>
</dbReference>
<organism evidence="6 7">
    <name type="scientific">Catellatospora bangladeshensis</name>
    <dbReference type="NCBI Taxonomy" id="310355"/>
    <lineage>
        <taxon>Bacteria</taxon>
        <taxon>Bacillati</taxon>
        <taxon>Actinomycetota</taxon>
        <taxon>Actinomycetes</taxon>
        <taxon>Micromonosporales</taxon>
        <taxon>Micromonosporaceae</taxon>
        <taxon>Catellatospora</taxon>
    </lineage>
</organism>
<dbReference type="PANTHER" id="PTHR11715:SF3">
    <property type="entry name" value="GLYCINE CLEAVAGE SYSTEM H PROTEIN-RELATED"/>
    <property type="match status" value="1"/>
</dbReference>
<name>A0A8J3JN11_9ACTN</name>
<keyword evidence="2 3" id="KW-0450">Lipoyl</keyword>
<dbReference type="CDD" id="cd06848">
    <property type="entry name" value="GCS_H"/>
    <property type="match status" value="1"/>
</dbReference>
<evidence type="ECO:0000256" key="4">
    <source>
        <dbReference type="PIRSR" id="PIRSR617453-50"/>
    </source>
</evidence>
<dbReference type="Pfam" id="PF01597">
    <property type="entry name" value="GCV_H"/>
    <property type="match status" value="1"/>
</dbReference>
<dbReference type="InterPro" id="IPR011053">
    <property type="entry name" value="Single_hybrid_motif"/>
</dbReference>
<dbReference type="InterPro" id="IPR000089">
    <property type="entry name" value="Biotin_lipoyl"/>
</dbReference>
<dbReference type="GO" id="GO:0005960">
    <property type="term" value="C:glycine cleavage complex"/>
    <property type="evidence" value="ECO:0007669"/>
    <property type="project" value="InterPro"/>
</dbReference>
<sequence>MHLPSHLHYSVDHEWADNLSGVARVGITDFAAEALGDIVFVELPGEGTAVMAGEPCGEIESTKSVSELYAPVTGTVVAVNPEVVADPGLLNADPYTAGWLYAVEITAGPRLLTAEAYRELCEPS</sequence>
<comment type="similarity">
    <text evidence="1 3">Belongs to the GcvH family.</text>
</comment>
<comment type="function">
    <text evidence="3">The glycine cleavage system catalyzes the degradation of glycine. The H protein shuttles the methylamine group of glycine from the P protein to the T protein.</text>
</comment>
<evidence type="ECO:0000256" key="1">
    <source>
        <dbReference type="ARBA" id="ARBA00009249"/>
    </source>
</evidence>
<proteinExistence type="inferred from homology"/>
<dbReference type="NCBIfam" id="TIGR00527">
    <property type="entry name" value="gcvH"/>
    <property type="match status" value="1"/>
</dbReference>
<dbReference type="PROSITE" id="PS50968">
    <property type="entry name" value="BIOTINYL_LIPOYL"/>
    <property type="match status" value="1"/>
</dbReference>
<comment type="caution">
    <text evidence="6">The sequence shown here is derived from an EMBL/GenBank/DDBJ whole genome shotgun (WGS) entry which is preliminary data.</text>
</comment>
<dbReference type="SUPFAM" id="SSF51230">
    <property type="entry name" value="Single hybrid motif"/>
    <property type="match status" value="1"/>
</dbReference>
<dbReference type="PROSITE" id="PS00189">
    <property type="entry name" value="LIPOYL"/>
    <property type="match status" value="1"/>
</dbReference>
<evidence type="ECO:0000313" key="6">
    <source>
        <dbReference type="EMBL" id="GIF81930.1"/>
    </source>
</evidence>
<feature type="domain" description="Lipoyl-binding" evidence="5">
    <location>
        <begin position="22"/>
        <end position="104"/>
    </location>
</feature>
<dbReference type="EMBL" id="BONF01000017">
    <property type="protein sequence ID" value="GIF81930.1"/>
    <property type="molecule type" value="Genomic_DNA"/>
</dbReference>
<dbReference type="InterPro" id="IPR002930">
    <property type="entry name" value="GCV_H"/>
</dbReference>
<evidence type="ECO:0000256" key="2">
    <source>
        <dbReference type="ARBA" id="ARBA00022823"/>
    </source>
</evidence>
<evidence type="ECO:0000256" key="3">
    <source>
        <dbReference type="HAMAP-Rule" id="MF_00272"/>
    </source>
</evidence>